<dbReference type="InterPro" id="IPR033116">
    <property type="entry name" value="TRYPSIN_SER"/>
</dbReference>
<dbReference type="InterPro" id="IPR050430">
    <property type="entry name" value="Peptidase_S1"/>
</dbReference>
<evidence type="ECO:0000256" key="5">
    <source>
        <dbReference type="ARBA" id="ARBA00022729"/>
    </source>
</evidence>
<protein>
    <recommendedName>
        <fullName evidence="12">trypsin</fullName>
        <ecNumber evidence="12">3.4.21.4</ecNumber>
    </recommendedName>
</protein>
<dbReference type="PANTHER" id="PTHR24276">
    <property type="entry name" value="POLYSERASE-RELATED"/>
    <property type="match status" value="1"/>
</dbReference>
<evidence type="ECO:0000259" key="15">
    <source>
        <dbReference type="PROSITE" id="PS50240"/>
    </source>
</evidence>
<keyword evidence="4 13" id="KW-0645">Protease</keyword>
<evidence type="ECO:0000256" key="2">
    <source>
        <dbReference type="ARBA" id="ARBA00007664"/>
    </source>
</evidence>
<dbReference type="PROSITE" id="PS00135">
    <property type="entry name" value="TRYPSIN_SER"/>
    <property type="match status" value="1"/>
</dbReference>
<name>A0A1I8PP86_STOCA</name>
<dbReference type="FunFam" id="2.40.10.10:FF:000077">
    <property type="entry name" value="Predicted protein"/>
    <property type="match status" value="1"/>
</dbReference>
<dbReference type="SUPFAM" id="SSF50494">
    <property type="entry name" value="Trypsin-like serine proteases"/>
    <property type="match status" value="1"/>
</dbReference>
<dbReference type="STRING" id="35570.A0A1I8PP86"/>
<evidence type="ECO:0000256" key="10">
    <source>
        <dbReference type="ARBA" id="ARBA00023157"/>
    </source>
</evidence>
<evidence type="ECO:0000256" key="13">
    <source>
        <dbReference type="RuleBase" id="RU363034"/>
    </source>
</evidence>
<dbReference type="Pfam" id="PF00089">
    <property type="entry name" value="Trypsin"/>
    <property type="match status" value="1"/>
</dbReference>
<evidence type="ECO:0000256" key="3">
    <source>
        <dbReference type="ARBA" id="ARBA00022525"/>
    </source>
</evidence>
<keyword evidence="7 13" id="KW-0378">Hydrolase</keyword>
<dbReference type="GO" id="GO:0006508">
    <property type="term" value="P:proteolysis"/>
    <property type="evidence" value="ECO:0007669"/>
    <property type="project" value="UniProtKB-KW"/>
</dbReference>
<keyword evidence="6" id="KW-0222">Digestion</keyword>
<evidence type="ECO:0000256" key="8">
    <source>
        <dbReference type="ARBA" id="ARBA00022825"/>
    </source>
</evidence>
<keyword evidence="17" id="KW-1185">Reference proteome</keyword>
<dbReference type="AlphaFoldDB" id="A0A1I8PP86"/>
<reference evidence="16" key="1">
    <citation type="submission" date="2020-05" db="UniProtKB">
        <authorList>
            <consortium name="EnsemblMetazoa"/>
        </authorList>
    </citation>
    <scope>IDENTIFICATION</scope>
    <source>
        <strain evidence="16">USDA</strain>
    </source>
</reference>
<dbReference type="PROSITE" id="PS50240">
    <property type="entry name" value="TRYPSIN_DOM"/>
    <property type="match status" value="1"/>
</dbReference>
<dbReference type="EnsemblMetazoa" id="SCAU009883-RA">
    <property type="protein sequence ID" value="SCAU009883-PA"/>
    <property type="gene ID" value="SCAU009883"/>
</dbReference>
<gene>
    <name evidence="16" type="primary">106091292</name>
</gene>
<feature type="signal peptide" evidence="14">
    <location>
        <begin position="1"/>
        <end position="18"/>
    </location>
</feature>
<dbReference type="OrthoDB" id="10059102at2759"/>
<dbReference type="GO" id="GO:0007586">
    <property type="term" value="P:digestion"/>
    <property type="evidence" value="ECO:0007669"/>
    <property type="project" value="UniProtKB-KW"/>
</dbReference>
<evidence type="ECO:0000256" key="4">
    <source>
        <dbReference type="ARBA" id="ARBA00022670"/>
    </source>
</evidence>
<dbReference type="Proteomes" id="UP000095300">
    <property type="component" value="Unassembled WGS sequence"/>
</dbReference>
<dbReference type="Gene3D" id="2.40.10.10">
    <property type="entry name" value="Trypsin-like serine proteases"/>
    <property type="match status" value="1"/>
</dbReference>
<evidence type="ECO:0000313" key="17">
    <source>
        <dbReference type="Proteomes" id="UP000095300"/>
    </source>
</evidence>
<evidence type="ECO:0000256" key="1">
    <source>
        <dbReference type="ARBA" id="ARBA00004613"/>
    </source>
</evidence>
<comment type="catalytic activity">
    <reaction evidence="11">
        <text>Preferential cleavage: Arg-|-Xaa, Lys-|-Xaa.</text>
        <dbReference type="EC" id="3.4.21.4"/>
    </reaction>
</comment>
<evidence type="ECO:0000256" key="7">
    <source>
        <dbReference type="ARBA" id="ARBA00022801"/>
    </source>
</evidence>
<evidence type="ECO:0000256" key="9">
    <source>
        <dbReference type="ARBA" id="ARBA00023145"/>
    </source>
</evidence>
<comment type="similarity">
    <text evidence="2">Belongs to the peptidase S1 family.</text>
</comment>
<dbReference type="InterPro" id="IPR001254">
    <property type="entry name" value="Trypsin_dom"/>
</dbReference>
<organism evidence="16 17">
    <name type="scientific">Stomoxys calcitrans</name>
    <name type="common">Stable fly</name>
    <name type="synonym">Conops calcitrans</name>
    <dbReference type="NCBI Taxonomy" id="35570"/>
    <lineage>
        <taxon>Eukaryota</taxon>
        <taxon>Metazoa</taxon>
        <taxon>Ecdysozoa</taxon>
        <taxon>Arthropoda</taxon>
        <taxon>Hexapoda</taxon>
        <taxon>Insecta</taxon>
        <taxon>Pterygota</taxon>
        <taxon>Neoptera</taxon>
        <taxon>Endopterygota</taxon>
        <taxon>Diptera</taxon>
        <taxon>Brachycera</taxon>
        <taxon>Muscomorpha</taxon>
        <taxon>Muscoidea</taxon>
        <taxon>Muscidae</taxon>
        <taxon>Stomoxys</taxon>
    </lineage>
</organism>
<dbReference type="InterPro" id="IPR043504">
    <property type="entry name" value="Peptidase_S1_PA_chymotrypsin"/>
</dbReference>
<dbReference type="PROSITE" id="PS00134">
    <property type="entry name" value="TRYPSIN_HIS"/>
    <property type="match status" value="1"/>
</dbReference>
<evidence type="ECO:0000256" key="12">
    <source>
        <dbReference type="ARBA" id="ARBA00038868"/>
    </source>
</evidence>
<keyword evidence="3" id="KW-0964">Secreted</keyword>
<feature type="domain" description="Peptidase S1" evidence="15">
    <location>
        <begin position="28"/>
        <end position="253"/>
    </location>
</feature>
<dbReference type="PANTHER" id="PTHR24276:SF97">
    <property type="entry name" value="GH13245P2-RELATED"/>
    <property type="match status" value="1"/>
</dbReference>
<feature type="chain" id="PRO_5009326973" description="trypsin" evidence="14">
    <location>
        <begin position="19"/>
        <end position="256"/>
    </location>
</feature>
<evidence type="ECO:0000256" key="14">
    <source>
        <dbReference type="SAM" id="SignalP"/>
    </source>
</evidence>
<evidence type="ECO:0000256" key="11">
    <source>
        <dbReference type="ARBA" id="ARBA00036320"/>
    </source>
</evidence>
<evidence type="ECO:0000256" key="6">
    <source>
        <dbReference type="ARBA" id="ARBA00022757"/>
    </source>
</evidence>
<dbReference type="PRINTS" id="PR00722">
    <property type="entry name" value="CHYMOTRYPSIN"/>
</dbReference>
<dbReference type="InterPro" id="IPR009003">
    <property type="entry name" value="Peptidase_S1_PA"/>
</dbReference>
<sequence length="256" mass="28384">MKVLLTFFTLSVVEFASASLPHLDGCRIVGGYEADIKDIPFQVSLQASFHFCGGSLIAKRFVLTAAHCINGHQEYEPIFRVRIGSSMSDRGGLMAKVLRIHRHEKFNFNTLDYDFVILELKDYDLKDLSFEMQYAKLPTRNQVPDGTMLTASGWGSTTNPDDDTRILRAVHVPKVNENICEIVYKSRITDRMLCAGLVRGGKDSCQGDSGGPLVRNRTLVGVVSWGVGCAQPHYPGVYARVSTVLPWIAEKTGLNL</sequence>
<accession>A0A1I8PP86</accession>
<dbReference type="VEuPathDB" id="VectorBase:SCAU009883"/>
<evidence type="ECO:0000313" key="16">
    <source>
        <dbReference type="EnsemblMetazoa" id="SCAU009883-PA"/>
    </source>
</evidence>
<dbReference type="CDD" id="cd00190">
    <property type="entry name" value="Tryp_SPc"/>
    <property type="match status" value="1"/>
</dbReference>
<dbReference type="KEGG" id="scac:106091292"/>
<keyword evidence="9" id="KW-0865">Zymogen</keyword>
<keyword evidence="8 13" id="KW-0720">Serine protease</keyword>
<dbReference type="InterPro" id="IPR018114">
    <property type="entry name" value="TRYPSIN_HIS"/>
</dbReference>
<keyword evidence="5 14" id="KW-0732">Signal</keyword>
<keyword evidence="10" id="KW-1015">Disulfide bond</keyword>
<dbReference type="GO" id="GO:0005576">
    <property type="term" value="C:extracellular region"/>
    <property type="evidence" value="ECO:0007669"/>
    <property type="project" value="UniProtKB-SubCell"/>
</dbReference>
<comment type="subcellular location">
    <subcellularLocation>
        <location evidence="1">Secreted</location>
    </subcellularLocation>
</comment>
<dbReference type="EC" id="3.4.21.4" evidence="12"/>
<dbReference type="SMART" id="SM00020">
    <property type="entry name" value="Tryp_SPc"/>
    <property type="match status" value="1"/>
</dbReference>
<dbReference type="GO" id="GO:0004252">
    <property type="term" value="F:serine-type endopeptidase activity"/>
    <property type="evidence" value="ECO:0007669"/>
    <property type="project" value="UniProtKB-EC"/>
</dbReference>
<proteinExistence type="inferred from homology"/>
<dbReference type="InterPro" id="IPR001314">
    <property type="entry name" value="Peptidase_S1A"/>
</dbReference>